<evidence type="ECO:0000256" key="3">
    <source>
        <dbReference type="ARBA" id="ARBA00012438"/>
    </source>
</evidence>
<evidence type="ECO:0000256" key="8">
    <source>
        <dbReference type="ARBA" id="ARBA00022989"/>
    </source>
</evidence>
<dbReference type="Gene3D" id="1.10.287.130">
    <property type="match status" value="1"/>
</dbReference>
<keyword evidence="15" id="KW-1185">Reference proteome</keyword>
<dbReference type="EC" id="2.7.13.3" evidence="3"/>
<dbReference type="CDD" id="cd00082">
    <property type="entry name" value="HisKA"/>
    <property type="match status" value="1"/>
</dbReference>
<evidence type="ECO:0000256" key="4">
    <source>
        <dbReference type="ARBA" id="ARBA00022553"/>
    </source>
</evidence>
<dbReference type="PRINTS" id="PR00344">
    <property type="entry name" value="BCTRLSENSOR"/>
</dbReference>
<dbReference type="Pfam" id="PF00672">
    <property type="entry name" value="HAMP"/>
    <property type="match status" value="1"/>
</dbReference>
<dbReference type="PANTHER" id="PTHR45436">
    <property type="entry name" value="SENSOR HISTIDINE KINASE YKOH"/>
    <property type="match status" value="1"/>
</dbReference>
<keyword evidence="6 11" id="KW-0812">Transmembrane</keyword>
<dbReference type="InterPro" id="IPR004358">
    <property type="entry name" value="Sig_transdc_His_kin-like_C"/>
</dbReference>
<keyword evidence="7 14" id="KW-0418">Kinase</keyword>
<dbReference type="InterPro" id="IPR036890">
    <property type="entry name" value="HATPase_C_sf"/>
</dbReference>
<accession>A0A6S6QTA5</accession>
<dbReference type="KEGG" id="tso:IZ6_10360"/>
<protein>
    <recommendedName>
        <fullName evidence="3">histidine kinase</fullName>
        <ecNumber evidence="3">2.7.13.3</ecNumber>
    </recommendedName>
</protein>
<dbReference type="InterPro" id="IPR003660">
    <property type="entry name" value="HAMP_dom"/>
</dbReference>
<evidence type="ECO:0000256" key="1">
    <source>
        <dbReference type="ARBA" id="ARBA00000085"/>
    </source>
</evidence>
<dbReference type="Gene3D" id="6.10.340.10">
    <property type="match status" value="1"/>
</dbReference>
<sequence length="462" mass="49439">MTALVKLFRTTAFKLALGLLAVFILAAGLGLGYVVWQSGRAIQQQAAHLVDTETTSLLERYSAAGFLGMLSAIDERARQPGSFLYIVTAPNGQPITGNVATLPQNVLDKPGVRETEYTRLGANDGEATPALVRVERLPNGSRLLVGRELTERKRFAEILASTLLGGLALVIVVGLGGGLILARRVLVRLDAMTDTGRTIMAGDLSGRLPVSGSGDEFDRLADTTNQMLERIGELMAGLRQVTDDVAHDLKTPLTRLRNRAEEALRTAKTDEDYRSTLDGVIAESDDLIRIFNTMLLIARAESGAARESMSALDATELVESMAELYEPSAEEAGLALKVKAQPGLTVHGNRELIGQALANLIDNAVKYGSAADQKGEIEVSVEGLGERVRFTVADRGQGIAADDRGKVLERFVRLEESRTQPGSGLGLSLANAIARLHGGTLELADNKPGLRVVLDLPREASL</sequence>
<keyword evidence="5" id="KW-0808">Transferase</keyword>
<evidence type="ECO:0000256" key="10">
    <source>
        <dbReference type="ARBA" id="ARBA00023136"/>
    </source>
</evidence>
<keyword evidence="8 11" id="KW-1133">Transmembrane helix</keyword>
<evidence type="ECO:0000256" key="5">
    <source>
        <dbReference type="ARBA" id="ARBA00022679"/>
    </source>
</evidence>
<dbReference type="SMART" id="SM00388">
    <property type="entry name" value="HisKA"/>
    <property type="match status" value="1"/>
</dbReference>
<dbReference type="PANTHER" id="PTHR45436:SF8">
    <property type="entry name" value="HISTIDINE KINASE"/>
    <property type="match status" value="1"/>
</dbReference>
<dbReference type="InterPro" id="IPR003594">
    <property type="entry name" value="HATPase_dom"/>
</dbReference>
<evidence type="ECO:0000256" key="7">
    <source>
        <dbReference type="ARBA" id="ARBA00022777"/>
    </source>
</evidence>
<proteinExistence type="predicted"/>
<evidence type="ECO:0000313" key="14">
    <source>
        <dbReference type="EMBL" id="BCJ90301.1"/>
    </source>
</evidence>
<comment type="subcellular location">
    <subcellularLocation>
        <location evidence="2">Membrane</location>
    </subcellularLocation>
</comment>
<dbReference type="CDD" id="cd00075">
    <property type="entry name" value="HATPase"/>
    <property type="match status" value="1"/>
</dbReference>
<name>A0A6S6QTA5_9HYPH</name>
<dbReference type="SUPFAM" id="SSF47384">
    <property type="entry name" value="Homodimeric domain of signal transducing histidine kinase"/>
    <property type="match status" value="1"/>
</dbReference>
<dbReference type="AlphaFoldDB" id="A0A6S6QTA5"/>
<dbReference type="InterPro" id="IPR003661">
    <property type="entry name" value="HisK_dim/P_dom"/>
</dbReference>
<organism evidence="14 15">
    <name type="scientific">Terrihabitans soli</name>
    <dbReference type="NCBI Taxonomy" id="708113"/>
    <lineage>
        <taxon>Bacteria</taxon>
        <taxon>Pseudomonadati</taxon>
        <taxon>Pseudomonadota</taxon>
        <taxon>Alphaproteobacteria</taxon>
        <taxon>Hyphomicrobiales</taxon>
        <taxon>Terrihabitans</taxon>
    </lineage>
</organism>
<keyword evidence="10 11" id="KW-0472">Membrane</keyword>
<dbReference type="InterPro" id="IPR005467">
    <property type="entry name" value="His_kinase_dom"/>
</dbReference>
<dbReference type="Pfam" id="PF02518">
    <property type="entry name" value="HATPase_c"/>
    <property type="match status" value="1"/>
</dbReference>
<dbReference type="GO" id="GO:0005886">
    <property type="term" value="C:plasma membrane"/>
    <property type="evidence" value="ECO:0007669"/>
    <property type="project" value="TreeGrafter"/>
</dbReference>
<dbReference type="EMBL" id="AP023361">
    <property type="protein sequence ID" value="BCJ90301.1"/>
    <property type="molecule type" value="Genomic_DNA"/>
</dbReference>
<dbReference type="SUPFAM" id="SSF158472">
    <property type="entry name" value="HAMP domain-like"/>
    <property type="match status" value="1"/>
</dbReference>
<evidence type="ECO:0000256" key="6">
    <source>
        <dbReference type="ARBA" id="ARBA00022692"/>
    </source>
</evidence>
<keyword evidence="9" id="KW-0902">Two-component regulatory system</keyword>
<dbReference type="RefSeq" id="WP_222876935.1">
    <property type="nucleotide sequence ID" value="NZ_AP023361.1"/>
</dbReference>
<dbReference type="InterPro" id="IPR050428">
    <property type="entry name" value="TCS_sensor_his_kinase"/>
</dbReference>
<dbReference type="GO" id="GO:0000155">
    <property type="term" value="F:phosphorelay sensor kinase activity"/>
    <property type="evidence" value="ECO:0007669"/>
    <property type="project" value="InterPro"/>
</dbReference>
<dbReference type="SUPFAM" id="SSF55874">
    <property type="entry name" value="ATPase domain of HSP90 chaperone/DNA topoisomerase II/histidine kinase"/>
    <property type="match status" value="1"/>
</dbReference>
<dbReference type="Gene3D" id="3.30.565.10">
    <property type="entry name" value="Histidine kinase-like ATPase, C-terminal domain"/>
    <property type="match status" value="1"/>
</dbReference>
<evidence type="ECO:0000259" key="12">
    <source>
        <dbReference type="PROSITE" id="PS50109"/>
    </source>
</evidence>
<dbReference type="SMART" id="SM00304">
    <property type="entry name" value="HAMP"/>
    <property type="match status" value="2"/>
</dbReference>
<evidence type="ECO:0000256" key="9">
    <source>
        <dbReference type="ARBA" id="ARBA00023012"/>
    </source>
</evidence>
<evidence type="ECO:0000259" key="13">
    <source>
        <dbReference type="PROSITE" id="PS50885"/>
    </source>
</evidence>
<dbReference type="PROSITE" id="PS50885">
    <property type="entry name" value="HAMP"/>
    <property type="match status" value="1"/>
</dbReference>
<dbReference type="PROSITE" id="PS50109">
    <property type="entry name" value="HIS_KIN"/>
    <property type="match status" value="1"/>
</dbReference>
<dbReference type="Proteomes" id="UP000515317">
    <property type="component" value="Chromosome"/>
</dbReference>
<feature type="transmembrane region" description="Helical" evidence="11">
    <location>
        <begin position="158"/>
        <end position="182"/>
    </location>
</feature>
<reference evidence="14 15" key="1">
    <citation type="submission" date="2020-08" db="EMBL/GenBank/DDBJ databases">
        <title>Genome sequence of Rhizobiales bacterium strain IZ6.</title>
        <authorList>
            <person name="Nakai R."/>
            <person name="Naganuma T."/>
        </authorList>
    </citation>
    <scope>NUCLEOTIDE SEQUENCE [LARGE SCALE GENOMIC DNA]</scope>
    <source>
        <strain evidence="14 15">IZ6</strain>
    </source>
</reference>
<comment type="catalytic activity">
    <reaction evidence="1">
        <text>ATP + protein L-histidine = ADP + protein N-phospho-L-histidine.</text>
        <dbReference type="EC" id="2.7.13.3"/>
    </reaction>
</comment>
<keyword evidence="4" id="KW-0597">Phosphoprotein</keyword>
<evidence type="ECO:0000256" key="11">
    <source>
        <dbReference type="SAM" id="Phobius"/>
    </source>
</evidence>
<dbReference type="SMART" id="SM00387">
    <property type="entry name" value="HATPase_c"/>
    <property type="match status" value="1"/>
</dbReference>
<evidence type="ECO:0000256" key="2">
    <source>
        <dbReference type="ARBA" id="ARBA00004370"/>
    </source>
</evidence>
<feature type="domain" description="Histidine kinase" evidence="12">
    <location>
        <begin position="244"/>
        <end position="460"/>
    </location>
</feature>
<dbReference type="InterPro" id="IPR036097">
    <property type="entry name" value="HisK_dim/P_sf"/>
</dbReference>
<evidence type="ECO:0000313" key="15">
    <source>
        <dbReference type="Proteomes" id="UP000515317"/>
    </source>
</evidence>
<dbReference type="Pfam" id="PF00512">
    <property type="entry name" value="HisKA"/>
    <property type="match status" value="1"/>
</dbReference>
<feature type="domain" description="HAMP" evidence="13">
    <location>
        <begin position="183"/>
        <end position="236"/>
    </location>
</feature>
<gene>
    <name evidence="14" type="ORF">IZ6_10360</name>
</gene>
<dbReference type="CDD" id="cd06225">
    <property type="entry name" value="HAMP"/>
    <property type="match status" value="1"/>
</dbReference>